<dbReference type="InterPro" id="IPR043502">
    <property type="entry name" value="DNA/RNA_pol_sf"/>
</dbReference>
<organism evidence="1">
    <name type="scientific">Lepeophtheirus salmonis</name>
    <name type="common">Salmon louse</name>
    <name type="synonym">Caligus salmonis</name>
    <dbReference type="NCBI Taxonomy" id="72036"/>
    <lineage>
        <taxon>Eukaryota</taxon>
        <taxon>Metazoa</taxon>
        <taxon>Ecdysozoa</taxon>
        <taxon>Arthropoda</taxon>
        <taxon>Crustacea</taxon>
        <taxon>Multicrustacea</taxon>
        <taxon>Hexanauplia</taxon>
        <taxon>Copepoda</taxon>
        <taxon>Siphonostomatoida</taxon>
        <taxon>Caligidae</taxon>
        <taxon>Lepeophtheirus</taxon>
    </lineage>
</organism>
<dbReference type="PANTHER" id="PTHR37984:SF5">
    <property type="entry name" value="PROTEIN NYNRIN-LIKE"/>
    <property type="match status" value="1"/>
</dbReference>
<dbReference type="InterPro" id="IPR050951">
    <property type="entry name" value="Retrovirus_Pol_polyprotein"/>
</dbReference>
<accession>A0A0K2T2D1</accession>
<proteinExistence type="predicted"/>
<dbReference type="OrthoDB" id="6772952at2759"/>
<name>A0A0K2T2D1_LEPSM</name>
<reference evidence="1" key="1">
    <citation type="submission" date="2014-05" db="EMBL/GenBank/DDBJ databases">
        <authorList>
            <person name="Chronopoulou M."/>
        </authorList>
    </citation>
    <scope>NUCLEOTIDE SEQUENCE</scope>
    <source>
        <tissue evidence="1">Whole organism</tissue>
    </source>
</reference>
<feature type="non-terminal residue" evidence="1">
    <location>
        <position position="1"/>
    </location>
</feature>
<dbReference type="PANTHER" id="PTHR37984">
    <property type="entry name" value="PROTEIN CBG26694"/>
    <property type="match status" value="1"/>
</dbReference>
<dbReference type="AlphaFoldDB" id="A0A0K2T2D1"/>
<dbReference type="SUPFAM" id="SSF56672">
    <property type="entry name" value="DNA/RNA polymerases"/>
    <property type="match status" value="1"/>
</dbReference>
<dbReference type="EMBL" id="HACA01002594">
    <property type="protein sequence ID" value="CDW19955.1"/>
    <property type="molecule type" value="Transcribed_RNA"/>
</dbReference>
<protein>
    <submittedName>
        <fullName evidence="1">Uncharacterized protein K02A2.6like [Amphimedon queenslandica]</fullName>
    </submittedName>
</protein>
<sequence length="138" mass="15269">EFKLNFICTNIGQPILGFGSCLDLDLVRLNNSAPLCRTVKGKHSEIDVVNREFSGIFKETPGLTINHTKATVHVCEDVRPRCIRACHVPLALHDIVNDKIKSIESRGTLKQVHTSELASPIVTLVNPDNKVHICADFT</sequence>
<evidence type="ECO:0000313" key="1">
    <source>
        <dbReference type="EMBL" id="CDW19955.1"/>
    </source>
</evidence>
<dbReference type="GO" id="GO:0071897">
    <property type="term" value="P:DNA biosynthetic process"/>
    <property type="evidence" value="ECO:0007669"/>
    <property type="project" value="UniProtKB-ARBA"/>
</dbReference>